<dbReference type="Gene3D" id="3.10.660.10">
    <property type="entry name" value="DPH Zinc finger"/>
    <property type="match status" value="1"/>
</dbReference>
<protein>
    <recommendedName>
        <fullName evidence="3">Diphthamide biosynthesis protein 4</fullName>
    </recommendedName>
</protein>
<evidence type="ECO:0000259" key="8">
    <source>
        <dbReference type="PROSITE" id="PS51074"/>
    </source>
</evidence>
<organism evidence="9 10">
    <name type="scientific">Mortierella alpina</name>
    <name type="common">Oleaginous fungus</name>
    <name type="synonym">Mortierella renispora</name>
    <dbReference type="NCBI Taxonomy" id="64518"/>
    <lineage>
        <taxon>Eukaryota</taxon>
        <taxon>Fungi</taxon>
        <taxon>Fungi incertae sedis</taxon>
        <taxon>Mucoromycota</taxon>
        <taxon>Mortierellomycotina</taxon>
        <taxon>Mortierellomycetes</taxon>
        <taxon>Mortierellales</taxon>
        <taxon>Mortierellaceae</taxon>
        <taxon>Mortierella</taxon>
    </lineage>
</organism>
<dbReference type="PANTHER" id="PTHR45255:SF1">
    <property type="entry name" value="DNAJ HOMOLOG SUBFAMILY C MEMBER 24"/>
    <property type="match status" value="1"/>
</dbReference>
<dbReference type="Pfam" id="PF00226">
    <property type="entry name" value="DnaJ"/>
    <property type="match status" value="1"/>
</dbReference>
<accession>A0A9P8A4U3</accession>
<evidence type="ECO:0000256" key="1">
    <source>
        <dbReference type="ARBA" id="ARBA00003474"/>
    </source>
</evidence>
<dbReference type="SUPFAM" id="SSF144217">
    <property type="entry name" value="CSL zinc finger"/>
    <property type="match status" value="1"/>
</dbReference>
<dbReference type="InterPro" id="IPR001623">
    <property type="entry name" value="DnaJ_domain"/>
</dbReference>
<evidence type="ECO:0000256" key="4">
    <source>
        <dbReference type="ARBA" id="ARBA00022723"/>
    </source>
</evidence>
<dbReference type="PANTHER" id="PTHR45255">
    <property type="entry name" value="DNAJ HOMOLOG SUBFAMILY C MEMBER 24"/>
    <property type="match status" value="1"/>
</dbReference>
<dbReference type="AlphaFoldDB" id="A0A9P8A4U3"/>
<gene>
    <name evidence="9" type="ORF">KVV02_004957</name>
</gene>
<evidence type="ECO:0000313" key="9">
    <source>
        <dbReference type="EMBL" id="KAG9324362.1"/>
    </source>
</evidence>
<evidence type="ECO:0000313" key="10">
    <source>
        <dbReference type="Proteomes" id="UP000717515"/>
    </source>
</evidence>
<evidence type="ECO:0000259" key="7">
    <source>
        <dbReference type="PROSITE" id="PS50076"/>
    </source>
</evidence>
<comment type="caution">
    <text evidence="9">The sequence shown here is derived from an EMBL/GenBank/DDBJ whole genome shotgun (WGS) entry which is preliminary data.</text>
</comment>
<dbReference type="EMBL" id="JAIFTL010000069">
    <property type="protein sequence ID" value="KAG9324362.1"/>
    <property type="molecule type" value="Genomic_DNA"/>
</dbReference>
<comment type="function">
    <text evidence="1">Required for the first step of diphthamide biosynthesis, the transfer of 3-amino-3-carboxypropyl from S-adenosyl-L-methionine to a histidine residue. Diphthamide is a post-translational modification of histidine which occurs in elongation factor 2.</text>
</comment>
<evidence type="ECO:0000256" key="6">
    <source>
        <dbReference type="ARBA" id="ARBA00023004"/>
    </source>
</evidence>
<dbReference type="InterPro" id="IPR036671">
    <property type="entry name" value="DPH_MB_sf"/>
</dbReference>
<dbReference type="GO" id="GO:0001671">
    <property type="term" value="F:ATPase activator activity"/>
    <property type="evidence" value="ECO:0007669"/>
    <property type="project" value="TreeGrafter"/>
</dbReference>
<feature type="domain" description="J" evidence="7">
    <location>
        <begin position="4"/>
        <end position="78"/>
    </location>
</feature>
<keyword evidence="4" id="KW-0479">Metal-binding</keyword>
<dbReference type="SMART" id="SM00271">
    <property type="entry name" value="DnaJ"/>
    <property type="match status" value="1"/>
</dbReference>
<proteinExistence type="inferred from homology"/>
<dbReference type="InterPro" id="IPR036869">
    <property type="entry name" value="J_dom_sf"/>
</dbReference>
<evidence type="ECO:0000256" key="2">
    <source>
        <dbReference type="ARBA" id="ARBA00006169"/>
    </source>
</evidence>
<dbReference type="SUPFAM" id="SSF46565">
    <property type="entry name" value="Chaperone J-domain"/>
    <property type="match status" value="1"/>
</dbReference>
<dbReference type="CDD" id="cd06257">
    <property type="entry name" value="DnaJ"/>
    <property type="match status" value="1"/>
</dbReference>
<dbReference type="GO" id="GO:0008198">
    <property type="term" value="F:ferrous iron binding"/>
    <property type="evidence" value="ECO:0007669"/>
    <property type="project" value="TreeGrafter"/>
</dbReference>
<dbReference type="Proteomes" id="UP000717515">
    <property type="component" value="Unassembled WGS sequence"/>
</dbReference>
<dbReference type="Gene3D" id="1.10.287.110">
    <property type="entry name" value="DnaJ domain"/>
    <property type="match status" value="1"/>
</dbReference>
<dbReference type="PROSITE" id="PS50076">
    <property type="entry name" value="DNAJ_2"/>
    <property type="match status" value="1"/>
</dbReference>
<dbReference type="PROSITE" id="PS51074">
    <property type="entry name" value="DPH_MB"/>
    <property type="match status" value="1"/>
</dbReference>
<evidence type="ECO:0000256" key="5">
    <source>
        <dbReference type="ARBA" id="ARBA00022833"/>
    </source>
</evidence>
<keyword evidence="5" id="KW-0862">Zinc</keyword>
<dbReference type="InterPro" id="IPR007872">
    <property type="entry name" value="DPH_MB_dom"/>
</dbReference>
<reference evidence="9" key="1">
    <citation type="submission" date="2021-07" db="EMBL/GenBank/DDBJ databases">
        <title>Draft genome of Mortierella alpina, strain LL118, isolated from an aspen leaf litter sample.</title>
        <authorList>
            <person name="Yang S."/>
            <person name="Vinatzer B.A."/>
        </authorList>
    </citation>
    <scope>NUCLEOTIDE SEQUENCE</scope>
    <source>
        <strain evidence="9">LL118</strain>
    </source>
</reference>
<name>A0A9P8A4U3_MORAP</name>
<sequence length="160" mass="18208">MLKDYYAILGVSQDASLPEIKLQYQKLLLIHHPDKQQQNQSQQAPSAALKEVIPLQDIKEAWECLRQTNQRAFYDSSLKAMRLRANGQVNDDIDLDDMDHNEESSMYSAPCRCSGEYVISEDELELGVDTVVCSTCSLIVRIHYEVETDHEDDNDGNNSN</sequence>
<dbReference type="Pfam" id="PF05207">
    <property type="entry name" value="Zn_ribbon_CSL"/>
    <property type="match status" value="1"/>
</dbReference>
<feature type="domain" description="DPH-type MB" evidence="8">
    <location>
        <begin position="89"/>
        <end position="145"/>
    </location>
</feature>
<keyword evidence="6" id="KW-0408">Iron</keyword>
<comment type="similarity">
    <text evidence="2">Belongs to the DPH4 family.</text>
</comment>
<dbReference type="PRINTS" id="PR00625">
    <property type="entry name" value="JDOMAIN"/>
</dbReference>
<evidence type="ECO:0000256" key="3">
    <source>
        <dbReference type="ARBA" id="ARBA00021797"/>
    </source>
</evidence>